<feature type="domain" description="CobW C-terminal" evidence="1">
    <location>
        <begin position="208"/>
        <end position="310"/>
    </location>
</feature>
<comment type="caution">
    <text evidence="2">The sequence shown here is derived from an EMBL/GenBank/DDBJ whole genome shotgun (WGS) entry which is preliminary data.</text>
</comment>
<gene>
    <name evidence="2" type="ORF">JOF34_001573</name>
</gene>
<evidence type="ECO:0000313" key="3">
    <source>
        <dbReference type="Proteomes" id="UP001519362"/>
    </source>
</evidence>
<protein>
    <submittedName>
        <fullName evidence="2">G3E family GTPase</fullName>
    </submittedName>
</protein>
<name>A0ABS4ZI92_9MICO</name>
<organism evidence="2 3">
    <name type="scientific">Microbacterium amylolyticum</name>
    <dbReference type="NCBI Taxonomy" id="936337"/>
    <lineage>
        <taxon>Bacteria</taxon>
        <taxon>Bacillati</taxon>
        <taxon>Actinomycetota</taxon>
        <taxon>Actinomycetes</taxon>
        <taxon>Micrococcales</taxon>
        <taxon>Microbacteriaceae</taxon>
        <taxon>Microbacterium</taxon>
    </lineage>
</organism>
<dbReference type="Proteomes" id="UP001519362">
    <property type="component" value="Unassembled WGS sequence"/>
</dbReference>
<evidence type="ECO:0000259" key="1">
    <source>
        <dbReference type="SMART" id="SM00833"/>
    </source>
</evidence>
<dbReference type="SMART" id="SM00833">
    <property type="entry name" value="CobW_C"/>
    <property type="match status" value="1"/>
</dbReference>
<dbReference type="InterPro" id="IPR027417">
    <property type="entry name" value="P-loop_NTPase"/>
</dbReference>
<sequence length="336" mass="36483">MEQVDVVAVMGTCIPERGKHGVHIAQRTGRTFFPAHRIAVSPDPVDEAQALAAWADGPGGAVVEFPASVAPTEIIGRFAHPTSSASLVGLVCVVDAPHLLDDIARDDYLVHRSPDGDRVFRARALATVTQIEYATTVVLINWDALSTPELSTMLALISALSPRVRTRLHPSPYDAPEQTTPLTAVQDRPGWIALLNDDFEPHMTDDRVSALRFQSVRPFHPARLEKLLDTQIEAGAFGSVLRSAGFCRLATRPGVTAHWEHVGSMLSLPPVSRDDELEDDEEMLAAGQDIALFGLDLDRPALARAFGDATLTDEEFAQGPAVWMTYDDPFPAWAVA</sequence>
<keyword evidence="3" id="KW-1185">Reference proteome</keyword>
<proteinExistence type="predicted"/>
<dbReference type="RefSeq" id="WP_165135036.1">
    <property type="nucleotide sequence ID" value="NZ_CP049253.1"/>
</dbReference>
<dbReference type="InterPro" id="IPR051927">
    <property type="entry name" value="Zn_Chap_cDPG_Synth"/>
</dbReference>
<dbReference type="InterPro" id="IPR011629">
    <property type="entry name" value="CobW-like_C"/>
</dbReference>
<dbReference type="Pfam" id="PF07683">
    <property type="entry name" value="CobW_C"/>
    <property type="match status" value="1"/>
</dbReference>
<dbReference type="SUPFAM" id="SSF90002">
    <property type="entry name" value="Hypothetical protein YjiA, C-terminal domain"/>
    <property type="match status" value="1"/>
</dbReference>
<accession>A0ABS4ZI92</accession>
<dbReference type="PANTHER" id="PTHR43603">
    <property type="entry name" value="COBW DOMAIN-CONTAINING PROTEIN DDB_G0274527"/>
    <property type="match status" value="1"/>
</dbReference>
<evidence type="ECO:0000313" key="2">
    <source>
        <dbReference type="EMBL" id="MBP2436987.1"/>
    </source>
</evidence>
<reference evidence="2 3" key="1">
    <citation type="submission" date="2021-03" db="EMBL/GenBank/DDBJ databases">
        <title>Sequencing the genomes of 1000 actinobacteria strains.</title>
        <authorList>
            <person name="Klenk H.-P."/>
        </authorList>
    </citation>
    <scope>NUCLEOTIDE SEQUENCE [LARGE SCALE GENOMIC DNA]</scope>
    <source>
        <strain evidence="2 3">DSM 24221</strain>
    </source>
</reference>
<dbReference type="EMBL" id="JAGIOL010000001">
    <property type="protein sequence ID" value="MBP2436987.1"/>
    <property type="molecule type" value="Genomic_DNA"/>
</dbReference>
<dbReference type="Gene3D" id="3.40.50.300">
    <property type="entry name" value="P-loop containing nucleotide triphosphate hydrolases"/>
    <property type="match status" value="1"/>
</dbReference>
<dbReference type="PANTHER" id="PTHR43603:SF1">
    <property type="entry name" value="ZINC-REGULATED GTPASE METALLOPROTEIN ACTIVATOR 1"/>
    <property type="match status" value="1"/>
</dbReference>